<comment type="caution">
    <text evidence="1">The sequence shown here is derived from an EMBL/GenBank/DDBJ whole genome shotgun (WGS) entry which is preliminary data.</text>
</comment>
<keyword evidence="2" id="KW-1185">Reference proteome</keyword>
<gene>
    <name evidence="1" type="ORF">GMD78_20535</name>
</gene>
<dbReference type="Proteomes" id="UP000469125">
    <property type="component" value="Unassembled WGS sequence"/>
</dbReference>
<sequence>MYYVCYPYPDRNPVYFQPAWGYPVQSYQPSFRQQYPDVDPDLFFQSAGVFKKLMADASIILNKLSEDEDLAYEIMDAAQKNQATRVKELIKSTGVHGDVDVDFNPDGLNLEMHSKVEDTECCKLSMALRWR</sequence>
<dbReference type="RefSeq" id="WP_155671831.1">
    <property type="nucleotide sequence ID" value="NZ_WOCA01000030.1"/>
</dbReference>
<name>A0A6N8FQS8_9BACI</name>
<dbReference type="Pfam" id="PF26344">
    <property type="entry name" value="YuzC"/>
    <property type="match status" value="1"/>
</dbReference>
<evidence type="ECO:0000313" key="2">
    <source>
        <dbReference type="Proteomes" id="UP000469125"/>
    </source>
</evidence>
<dbReference type="EMBL" id="WOCA01000030">
    <property type="protein sequence ID" value="MUK90747.1"/>
    <property type="molecule type" value="Genomic_DNA"/>
</dbReference>
<reference evidence="1 2" key="1">
    <citation type="submission" date="2019-11" db="EMBL/GenBank/DDBJ databases">
        <authorList>
            <person name="Li X."/>
        </authorList>
    </citation>
    <scope>NUCLEOTIDE SEQUENCE [LARGE SCALE GENOMIC DNA]</scope>
    <source>
        <strain evidence="1 2">L9</strain>
    </source>
</reference>
<organism evidence="1 2">
    <name type="scientific">Ornithinibacillus caprae</name>
    <dbReference type="NCBI Taxonomy" id="2678566"/>
    <lineage>
        <taxon>Bacteria</taxon>
        <taxon>Bacillati</taxon>
        <taxon>Bacillota</taxon>
        <taxon>Bacilli</taxon>
        <taxon>Bacillales</taxon>
        <taxon>Bacillaceae</taxon>
        <taxon>Ornithinibacillus</taxon>
    </lineage>
</organism>
<evidence type="ECO:0000313" key="1">
    <source>
        <dbReference type="EMBL" id="MUK90747.1"/>
    </source>
</evidence>
<proteinExistence type="predicted"/>
<evidence type="ECO:0008006" key="3">
    <source>
        <dbReference type="Google" id="ProtNLM"/>
    </source>
</evidence>
<protein>
    <recommendedName>
        <fullName evidence="3">Inner spore coat protein</fullName>
    </recommendedName>
</protein>
<accession>A0A6N8FQS8</accession>
<dbReference type="InterPro" id="IPR058870">
    <property type="entry name" value="YuzC"/>
</dbReference>
<dbReference type="AlphaFoldDB" id="A0A6N8FQS8"/>